<dbReference type="AlphaFoldDB" id="A0AAW6CZ66"/>
<name>A0AAW6CZ66_9FIRM</name>
<organism evidence="1 2">
    <name type="scientific">[Eubacterium] siraeum</name>
    <dbReference type="NCBI Taxonomy" id="39492"/>
    <lineage>
        <taxon>Bacteria</taxon>
        <taxon>Bacillati</taxon>
        <taxon>Bacillota</taxon>
        <taxon>Clostridia</taxon>
        <taxon>Eubacteriales</taxon>
        <taxon>Oscillospiraceae</taxon>
        <taxon>Oscillospiraceae incertae sedis</taxon>
    </lineage>
</organism>
<protein>
    <submittedName>
        <fullName evidence="1">Uncharacterized protein</fullName>
    </submittedName>
</protein>
<evidence type="ECO:0000313" key="1">
    <source>
        <dbReference type="EMBL" id="MDB8002660.1"/>
    </source>
</evidence>
<evidence type="ECO:0000313" key="2">
    <source>
        <dbReference type="Proteomes" id="UP001210809"/>
    </source>
</evidence>
<comment type="caution">
    <text evidence="1">The sequence shown here is derived from an EMBL/GenBank/DDBJ whole genome shotgun (WGS) entry which is preliminary data.</text>
</comment>
<proteinExistence type="predicted"/>
<accession>A0AAW6CZ66</accession>
<sequence>MSPQKKAIKLILDHIENKLGYRLETTGLPVGGGLSAEAQAAKDNGATLDKQRQDRTLPLLILSKNKIQGVAMEQLFNIGNLISKATELPQDDSVQLLSASVSTDAAPVGKVGDFWIYSMIVDIRIAF</sequence>
<dbReference type="Proteomes" id="UP001210809">
    <property type="component" value="Unassembled WGS sequence"/>
</dbReference>
<dbReference type="EMBL" id="JAQLXW010000001">
    <property type="protein sequence ID" value="MDB8002660.1"/>
    <property type="molecule type" value="Genomic_DNA"/>
</dbReference>
<gene>
    <name evidence="1" type="ORF">PNE09_01115</name>
</gene>
<reference evidence="1" key="1">
    <citation type="submission" date="2023-01" db="EMBL/GenBank/DDBJ databases">
        <title>Human gut microbiome strain richness.</title>
        <authorList>
            <person name="Chen-Liaw A."/>
        </authorList>
    </citation>
    <scope>NUCLEOTIDE SEQUENCE</scope>
    <source>
        <strain evidence="1">1001283st1_G1_1001283B150217_161031</strain>
    </source>
</reference>